<dbReference type="Proteomes" id="UP000250321">
    <property type="component" value="Unassembled WGS sequence"/>
</dbReference>
<accession>A0A314ZQ88</accession>
<evidence type="ECO:0000256" key="7">
    <source>
        <dbReference type="ARBA" id="ARBA00023265"/>
    </source>
</evidence>
<evidence type="ECO:0000256" key="8">
    <source>
        <dbReference type="SAM" id="Phobius"/>
    </source>
</evidence>
<comment type="caution">
    <text evidence="9">The sequence shown here is derived from an EMBL/GenBank/DDBJ whole genome shotgun (WGS) entry which is preliminary data.</text>
</comment>
<comment type="similarity">
    <text evidence="2">Belongs to the MLO family.</text>
</comment>
<feature type="transmembrane region" description="Helical" evidence="8">
    <location>
        <begin position="25"/>
        <end position="51"/>
    </location>
</feature>
<dbReference type="GO" id="GO:0006952">
    <property type="term" value="P:defense response"/>
    <property type="evidence" value="ECO:0007669"/>
    <property type="project" value="UniProtKB-KW"/>
</dbReference>
<organism evidence="9 10">
    <name type="scientific">Prunus yedoensis var. nudiflora</name>
    <dbReference type="NCBI Taxonomy" id="2094558"/>
    <lineage>
        <taxon>Eukaryota</taxon>
        <taxon>Viridiplantae</taxon>
        <taxon>Streptophyta</taxon>
        <taxon>Embryophyta</taxon>
        <taxon>Tracheophyta</taxon>
        <taxon>Spermatophyta</taxon>
        <taxon>Magnoliopsida</taxon>
        <taxon>eudicotyledons</taxon>
        <taxon>Gunneridae</taxon>
        <taxon>Pentapetalae</taxon>
        <taxon>rosids</taxon>
        <taxon>fabids</taxon>
        <taxon>Rosales</taxon>
        <taxon>Rosaceae</taxon>
        <taxon>Amygdaloideae</taxon>
        <taxon>Amygdaleae</taxon>
        <taxon>Prunus</taxon>
    </lineage>
</organism>
<dbReference type="GO" id="GO:0016020">
    <property type="term" value="C:membrane"/>
    <property type="evidence" value="ECO:0007669"/>
    <property type="project" value="UniProtKB-SubCell"/>
</dbReference>
<reference evidence="9 10" key="1">
    <citation type="submission" date="2018-02" db="EMBL/GenBank/DDBJ databases">
        <title>Draft genome of wild Prunus yedoensis var. nudiflora.</title>
        <authorList>
            <person name="Baek S."/>
            <person name="Kim J.-H."/>
            <person name="Choi K."/>
            <person name="Kim G.-B."/>
            <person name="Cho A."/>
            <person name="Jang H."/>
            <person name="Shin C.-H."/>
            <person name="Yu H.-J."/>
            <person name="Mun J.-H."/>
        </authorList>
    </citation>
    <scope>NUCLEOTIDE SEQUENCE [LARGE SCALE GENOMIC DNA]</scope>
    <source>
        <strain evidence="10">cv. Jeju island</strain>
        <tissue evidence="9">Leaf</tissue>
    </source>
</reference>
<dbReference type="PANTHER" id="PTHR31942:SF54">
    <property type="entry name" value="MLO-LIKE PROTEIN 13"/>
    <property type="match status" value="1"/>
</dbReference>
<dbReference type="STRING" id="2094558.A0A314ZQ88"/>
<dbReference type="Pfam" id="PF03094">
    <property type="entry name" value="Mlo"/>
    <property type="match status" value="1"/>
</dbReference>
<protein>
    <submittedName>
        <fullName evidence="9">MLO-like protein 13</fullName>
    </submittedName>
</protein>
<keyword evidence="7" id="KW-0568">Pathogenesis-related protein</keyword>
<evidence type="ECO:0000313" key="10">
    <source>
        <dbReference type="Proteomes" id="UP000250321"/>
    </source>
</evidence>
<keyword evidence="5 8" id="KW-1133">Transmembrane helix</keyword>
<dbReference type="PANTHER" id="PTHR31942">
    <property type="entry name" value="MLO-LIKE PROTEIN 1"/>
    <property type="match status" value="1"/>
</dbReference>
<evidence type="ECO:0000256" key="6">
    <source>
        <dbReference type="ARBA" id="ARBA00023136"/>
    </source>
</evidence>
<keyword evidence="6 8" id="KW-0472">Membrane</keyword>
<dbReference type="AlphaFoldDB" id="A0A314ZQ88"/>
<keyword evidence="10" id="KW-1185">Reference proteome</keyword>
<gene>
    <name evidence="9" type="ORF">Pyn_01173</name>
</gene>
<keyword evidence="4" id="KW-0611">Plant defense</keyword>
<evidence type="ECO:0000313" key="9">
    <source>
        <dbReference type="EMBL" id="PQQ20533.1"/>
    </source>
</evidence>
<dbReference type="InterPro" id="IPR004326">
    <property type="entry name" value="Mlo"/>
</dbReference>
<evidence type="ECO:0000256" key="5">
    <source>
        <dbReference type="ARBA" id="ARBA00022989"/>
    </source>
</evidence>
<evidence type="ECO:0000256" key="3">
    <source>
        <dbReference type="ARBA" id="ARBA00022692"/>
    </source>
</evidence>
<evidence type="ECO:0000256" key="2">
    <source>
        <dbReference type="ARBA" id="ARBA00006574"/>
    </source>
</evidence>
<proteinExistence type="inferred from homology"/>
<evidence type="ECO:0000256" key="1">
    <source>
        <dbReference type="ARBA" id="ARBA00004141"/>
    </source>
</evidence>
<comment type="subcellular location">
    <subcellularLocation>
        <location evidence="1">Membrane</location>
        <topology evidence="1">Multi-pass membrane protein</topology>
    </subcellularLocation>
</comment>
<dbReference type="EMBL" id="PJQY01000034">
    <property type="protein sequence ID" value="PQQ20533.1"/>
    <property type="molecule type" value="Genomic_DNA"/>
</dbReference>
<dbReference type="OrthoDB" id="1388414at2759"/>
<sequence>MCWQYLKREKQDALFEALQKLKEELMLLGFISLLLTVFQGSISHMCIPSYLASHMLPCKRETSEGNNHEHYFLNPSLNDRRRLLSAETNSDHCLKKIRQWKHWEDSVRKGADPTSRRRVRAHHHEFLKTRGVGYWRKAAVIGWVVSLL</sequence>
<name>A0A314ZQ88_PRUYE</name>
<evidence type="ECO:0000256" key="4">
    <source>
        <dbReference type="ARBA" id="ARBA00022821"/>
    </source>
</evidence>
<keyword evidence="3 8" id="KW-0812">Transmembrane</keyword>